<dbReference type="PRINTS" id="PR00038">
    <property type="entry name" value="HTHLUXR"/>
</dbReference>
<dbReference type="SUPFAM" id="SSF46894">
    <property type="entry name" value="C-terminal effector domain of the bipartite response regulators"/>
    <property type="match status" value="1"/>
</dbReference>
<reference evidence="3" key="1">
    <citation type="journal article" date="2019" name="Int. J. Syst. Evol. Microbiol.">
        <title>The Global Catalogue of Microorganisms (GCM) 10K type strain sequencing project: providing services to taxonomists for standard genome sequencing and annotation.</title>
        <authorList>
            <consortium name="The Broad Institute Genomics Platform"/>
            <consortium name="The Broad Institute Genome Sequencing Center for Infectious Disease"/>
            <person name="Wu L."/>
            <person name="Ma J."/>
        </authorList>
    </citation>
    <scope>NUCLEOTIDE SEQUENCE [LARGE SCALE GENOMIC DNA]</scope>
    <source>
        <strain evidence="3">JCM 17938</strain>
    </source>
</reference>
<evidence type="ECO:0000313" key="2">
    <source>
        <dbReference type="EMBL" id="GAA4604700.1"/>
    </source>
</evidence>
<evidence type="ECO:0000259" key="1">
    <source>
        <dbReference type="PROSITE" id="PS50043"/>
    </source>
</evidence>
<sequence>MNALNSDRVGSRPHRPRLPAELTSFVGRRHEVAEVKRLLSVSRLVTLIGVGGVGKTRLALRVGMLIHRSFPDGVWLVELAELNNRNLLLPAVCDALRIDDVSTRPALEVLIDHIRDAHGLLILDNCEHLLPESASLAETLLHECPRLRILATSRQALGIVSEQTLSVPSLPVTGRALTSPDTGVVAGDAVRLFAERAEAVVPGFIVTEDNRETVERICRRLDALPLAIELAAVRLRALSVTQLLARLDDRFRLLTCGSRTVLPRHQTLRALIDWSYGLCTEPERLLWERVSVFSGGLDLEAAESVCAGDGIARQDVLDLVIGLVDKSVLLREEHAETVRYRLLETIRQYGHERLIASDGEAHVQRRHRDHYRDLVARADREWFGPDQVAWLTRLRTEHPNLRAALEYSFATPGQSAVGLEMSARLRHHWIVNYYLTEGRDWLDRGLAAAREPTAERAGALWADAWMAVMQGQSGQAMSMLHEARTIADRLGCRSVNAYVALCCGMIAMYAGDADSAIRYYEDGVAAHRATGDREGLALGLIWLSLACSFRGDSKSAMAYGEEGLAVCEASGERWHRAYVTMALGVESRRQGDLRRAAELERRSLRFHRELDDPLGMGVDFEVLAWIAAAEEDHERAARLLGILRTTWRLIGAPPSGYGHLAGCHDECVSCVRTALGDRAFAAACEEGAVMPLGTALTYALGERLATAAGSDGSLLTRREEEIAHLVSEGMSNRDIAAKLVIAQRTAEGHVEHILNKLGFNSRAQIAAWMGQRKTSD</sequence>
<dbReference type="SUPFAM" id="SSF48452">
    <property type="entry name" value="TPR-like"/>
    <property type="match status" value="1"/>
</dbReference>
<dbReference type="EMBL" id="BAABHJ010000005">
    <property type="protein sequence ID" value="GAA4604700.1"/>
    <property type="molecule type" value="Genomic_DNA"/>
</dbReference>
<dbReference type="PANTHER" id="PTHR47691:SF3">
    <property type="entry name" value="HTH-TYPE TRANSCRIPTIONAL REGULATOR RV0890C-RELATED"/>
    <property type="match status" value="1"/>
</dbReference>
<dbReference type="InterPro" id="IPR016032">
    <property type="entry name" value="Sig_transdc_resp-reg_C-effctor"/>
</dbReference>
<dbReference type="Gene3D" id="1.10.10.10">
    <property type="entry name" value="Winged helix-like DNA-binding domain superfamily/Winged helix DNA-binding domain"/>
    <property type="match status" value="1"/>
</dbReference>
<dbReference type="SUPFAM" id="SSF52540">
    <property type="entry name" value="P-loop containing nucleoside triphosphate hydrolases"/>
    <property type="match status" value="1"/>
</dbReference>
<dbReference type="Gene3D" id="1.25.40.10">
    <property type="entry name" value="Tetratricopeptide repeat domain"/>
    <property type="match status" value="1"/>
</dbReference>
<dbReference type="PANTHER" id="PTHR47691">
    <property type="entry name" value="REGULATOR-RELATED"/>
    <property type="match status" value="1"/>
</dbReference>
<feature type="domain" description="HTH luxR-type" evidence="1">
    <location>
        <begin position="708"/>
        <end position="773"/>
    </location>
</feature>
<name>A0ABP8TCR0_9ACTN</name>
<dbReference type="InterPro" id="IPR000792">
    <property type="entry name" value="Tscrpt_reg_LuxR_C"/>
</dbReference>
<dbReference type="InterPro" id="IPR027417">
    <property type="entry name" value="P-loop_NTPase"/>
</dbReference>
<dbReference type="Pfam" id="PF13401">
    <property type="entry name" value="AAA_22"/>
    <property type="match status" value="1"/>
</dbReference>
<dbReference type="Gene3D" id="3.40.50.300">
    <property type="entry name" value="P-loop containing nucleotide triphosphate hydrolases"/>
    <property type="match status" value="1"/>
</dbReference>
<gene>
    <name evidence="2" type="ORF">GCM10023195_16040</name>
</gene>
<dbReference type="Pfam" id="PF25872">
    <property type="entry name" value="HTH_77"/>
    <property type="match status" value="1"/>
</dbReference>
<keyword evidence="3" id="KW-1185">Reference proteome</keyword>
<dbReference type="Proteomes" id="UP001500212">
    <property type="component" value="Unassembled WGS sequence"/>
</dbReference>
<proteinExistence type="predicted"/>
<dbReference type="RefSeq" id="WP_345350728.1">
    <property type="nucleotide sequence ID" value="NZ_BAABHJ010000005.1"/>
</dbReference>
<dbReference type="PROSITE" id="PS50043">
    <property type="entry name" value="HTH_LUXR_2"/>
    <property type="match status" value="1"/>
</dbReference>
<dbReference type="InterPro" id="IPR011990">
    <property type="entry name" value="TPR-like_helical_dom_sf"/>
</dbReference>
<dbReference type="SMART" id="SM00421">
    <property type="entry name" value="HTH_LUXR"/>
    <property type="match status" value="1"/>
</dbReference>
<evidence type="ECO:0000313" key="3">
    <source>
        <dbReference type="Proteomes" id="UP001500212"/>
    </source>
</evidence>
<dbReference type="Pfam" id="PF00196">
    <property type="entry name" value="GerE"/>
    <property type="match status" value="1"/>
</dbReference>
<dbReference type="CDD" id="cd06170">
    <property type="entry name" value="LuxR_C_like"/>
    <property type="match status" value="1"/>
</dbReference>
<dbReference type="InterPro" id="IPR049945">
    <property type="entry name" value="AAA_22"/>
</dbReference>
<organism evidence="2 3">
    <name type="scientific">Actinoallomurus liliacearum</name>
    <dbReference type="NCBI Taxonomy" id="1080073"/>
    <lineage>
        <taxon>Bacteria</taxon>
        <taxon>Bacillati</taxon>
        <taxon>Actinomycetota</taxon>
        <taxon>Actinomycetes</taxon>
        <taxon>Streptosporangiales</taxon>
        <taxon>Thermomonosporaceae</taxon>
        <taxon>Actinoallomurus</taxon>
    </lineage>
</organism>
<comment type="caution">
    <text evidence="2">The sequence shown here is derived from an EMBL/GenBank/DDBJ whole genome shotgun (WGS) entry which is preliminary data.</text>
</comment>
<dbReference type="InterPro" id="IPR058852">
    <property type="entry name" value="HTH_77"/>
</dbReference>
<dbReference type="InterPro" id="IPR036388">
    <property type="entry name" value="WH-like_DNA-bd_sf"/>
</dbReference>
<accession>A0ABP8TCR0</accession>
<protein>
    <submittedName>
        <fullName evidence="2">LuxR family transcriptional regulator</fullName>
    </submittedName>
</protein>